<proteinExistence type="predicted"/>
<reference evidence="4 5" key="1">
    <citation type="submission" date="2014-07" db="EMBL/GenBank/DDBJ databases">
        <authorList>
            <person name="Urmite Genomes Urmite Genomes"/>
        </authorList>
    </citation>
    <scope>NUCLEOTIDE SEQUENCE [LARGE SCALE GENOMIC DNA]</scope>
    <source>
        <strain evidence="4 5">20_BN</strain>
    </source>
</reference>
<organism evidence="4 5">
    <name type="scientific">Pseudomonas saudiphocaensis</name>
    <dbReference type="NCBI Taxonomy" id="1499686"/>
    <lineage>
        <taxon>Bacteria</taxon>
        <taxon>Pseudomonadati</taxon>
        <taxon>Pseudomonadota</taxon>
        <taxon>Gammaproteobacteria</taxon>
        <taxon>Pseudomonadales</taxon>
        <taxon>Pseudomonadaceae</taxon>
        <taxon>Pseudomonas</taxon>
    </lineage>
</organism>
<dbReference type="InterPro" id="IPR019554">
    <property type="entry name" value="Soluble_ligand-bd"/>
</dbReference>
<sequence length="334" mass="36163">MMNLKPIPLLLALAGCTSPAVQHIPAEITTAAPADALRTEVFAVEKTLRPQDVLDVIFYIDHTSPKAYRIQPGDQVEINFLTAPELSGTKLVMPDGTIELPYTGTLAIAGMTALQAQDKVINSYRTILKRPVVSLSVPRPLTAEENLRLTLNHPSTGLSREIVVGADGHARFPLIGSVALQGMTLTQLNATLNERYAAHTANVQVDALLKSTAANEIFVLGEVTQPGVYPIRRPVSVLEALTMAHGANPLARLDSVVIMRRKGDQVEARLYDVGDALNASADTFAYLQPDDLLYVPKTKLARAGEISRQLADVLLFNGVGFGFSYRVDSKEDNN</sequence>
<protein>
    <submittedName>
        <fullName evidence="4">Polysaccharide biosynthesis/export protein</fullName>
    </submittedName>
</protein>
<feature type="domain" description="Polysaccharide export protein N-terminal" evidence="2">
    <location>
        <begin position="154"/>
        <end position="206"/>
    </location>
</feature>
<accession>A0A078LR27</accession>
<evidence type="ECO:0000259" key="2">
    <source>
        <dbReference type="Pfam" id="PF02563"/>
    </source>
</evidence>
<dbReference type="Proteomes" id="UP000053902">
    <property type="component" value="Unassembled WGS sequence"/>
</dbReference>
<dbReference type="PANTHER" id="PTHR33619">
    <property type="entry name" value="POLYSACCHARIDE EXPORT PROTEIN GFCE-RELATED"/>
    <property type="match status" value="1"/>
</dbReference>
<dbReference type="HOGENOM" id="CLU_038343_3_0_6"/>
<keyword evidence="5" id="KW-1185">Reference proteome</keyword>
<evidence type="ECO:0000256" key="1">
    <source>
        <dbReference type="ARBA" id="ARBA00022729"/>
    </source>
</evidence>
<keyword evidence="1" id="KW-0732">Signal</keyword>
<dbReference type="STRING" id="1499686.BN1079_02238"/>
<dbReference type="InterPro" id="IPR003715">
    <property type="entry name" value="Poly_export_N"/>
</dbReference>
<evidence type="ECO:0000313" key="5">
    <source>
        <dbReference type="Proteomes" id="UP000053902"/>
    </source>
</evidence>
<dbReference type="eggNOG" id="COG1596">
    <property type="taxonomic scope" value="Bacteria"/>
</dbReference>
<dbReference type="Gene3D" id="3.30.1950.10">
    <property type="entry name" value="wza like domain"/>
    <property type="match status" value="1"/>
</dbReference>
<gene>
    <name evidence="4" type="ORF">BN1079_02238</name>
</gene>
<dbReference type="Gene3D" id="3.10.560.10">
    <property type="entry name" value="Outer membrane lipoprotein wza domain like"/>
    <property type="match status" value="1"/>
</dbReference>
<dbReference type="Pfam" id="PF10531">
    <property type="entry name" value="SLBB"/>
    <property type="match status" value="1"/>
</dbReference>
<evidence type="ECO:0000259" key="3">
    <source>
        <dbReference type="Pfam" id="PF10531"/>
    </source>
</evidence>
<dbReference type="EMBL" id="CCSF01000001">
    <property type="protein sequence ID" value="CDZ94908.1"/>
    <property type="molecule type" value="Genomic_DNA"/>
</dbReference>
<dbReference type="AlphaFoldDB" id="A0A078LR27"/>
<dbReference type="InterPro" id="IPR049712">
    <property type="entry name" value="Poly_export"/>
</dbReference>
<dbReference type="PROSITE" id="PS51257">
    <property type="entry name" value="PROKAR_LIPOPROTEIN"/>
    <property type="match status" value="1"/>
</dbReference>
<evidence type="ECO:0000313" key="4">
    <source>
        <dbReference type="EMBL" id="CDZ94908.1"/>
    </source>
</evidence>
<name>A0A078LR27_9PSED</name>
<feature type="domain" description="Soluble ligand binding" evidence="3">
    <location>
        <begin position="217"/>
        <end position="264"/>
    </location>
</feature>
<dbReference type="PANTHER" id="PTHR33619:SF3">
    <property type="entry name" value="POLYSACCHARIDE EXPORT PROTEIN GFCE-RELATED"/>
    <property type="match status" value="1"/>
</dbReference>
<dbReference type="GO" id="GO:0015159">
    <property type="term" value="F:polysaccharide transmembrane transporter activity"/>
    <property type="evidence" value="ECO:0007669"/>
    <property type="project" value="InterPro"/>
</dbReference>
<feature type="domain" description="Polysaccharide export protein N-terminal" evidence="2">
    <location>
        <begin position="64"/>
        <end position="137"/>
    </location>
</feature>
<dbReference type="Pfam" id="PF02563">
    <property type="entry name" value="Poly_export"/>
    <property type="match status" value="2"/>
</dbReference>